<dbReference type="PANTHER" id="PTHR23346:SF19">
    <property type="entry name" value="PROTEASOME ADAPTER AND SCAFFOLD PROTEIN ECM29"/>
    <property type="match status" value="1"/>
</dbReference>
<evidence type="ECO:0000313" key="8">
    <source>
        <dbReference type="Proteomes" id="UP000054466"/>
    </source>
</evidence>
<dbReference type="GO" id="GO:0000502">
    <property type="term" value="C:proteasome complex"/>
    <property type="evidence" value="ECO:0007669"/>
    <property type="project" value="UniProtKB-KW"/>
</dbReference>
<comment type="subcellular location">
    <subcellularLocation>
        <location evidence="1">Cytoplasm</location>
    </subcellularLocation>
</comment>
<dbReference type="GO" id="GO:0043248">
    <property type="term" value="P:proteasome assembly"/>
    <property type="evidence" value="ECO:0007669"/>
    <property type="project" value="InterPro"/>
</dbReference>
<dbReference type="OrthoDB" id="16066at2759"/>
<dbReference type="GO" id="GO:0005737">
    <property type="term" value="C:cytoplasm"/>
    <property type="evidence" value="ECO:0007669"/>
    <property type="project" value="UniProtKB-SubCell"/>
</dbReference>
<organism evidence="7 8">
    <name type="scientific">Cladophialophora immunda</name>
    <dbReference type="NCBI Taxonomy" id="569365"/>
    <lineage>
        <taxon>Eukaryota</taxon>
        <taxon>Fungi</taxon>
        <taxon>Dikarya</taxon>
        <taxon>Ascomycota</taxon>
        <taxon>Pezizomycotina</taxon>
        <taxon>Eurotiomycetes</taxon>
        <taxon>Chaetothyriomycetidae</taxon>
        <taxon>Chaetothyriales</taxon>
        <taxon>Herpotrichiellaceae</taxon>
        <taxon>Cladophialophora</taxon>
    </lineage>
</organism>
<dbReference type="PANTHER" id="PTHR23346">
    <property type="entry name" value="TRANSLATIONAL ACTIVATOR GCN1-RELATED"/>
    <property type="match status" value="1"/>
</dbReference>
<protein>
    <recommendedName>
        <fullName evidence="9">Proteasome component ECM29</fullName>
    </recommendedName>
</protein>
<sequence length="1853" mass="205788">MAAQQPAPDAEREYRLISQLEMRIASASTDEKLESILQKFLPALLLKLASPTPQNRNLAIKISQYVNQRLKITSSIKLPVSALVKTFRENDNAFVKRFCLVFIEQGLPRLELNQGIETLPGVLQFAIPKAEGFDATDRKMWAVAFDFLLEVLRKWKIPERGSKEDLALSDTFSLSSTQTDLLVSRLCDFLLYDPKDSSAQAQDEDFQPVMEKNFKRRSEVVLPIAKFLFSSIFSDRQRISPATIMSVDPNASAANMSDVMFKQCDFDLESELTIDLLFNLYRRSKPKLQTRILGLLSRSQNSTRRTTEIMDIVEKQLTQTSNAGLEAAKLRAALFSYLTWTVRVGGQHLAGEISHRIQDLLKEYIEMQGWPTMNSDHSSAASEVELRSKAYESIGLLAGLKTESMDNNRMVVLITWLFTSLRCDTTREIRSSIEESIGRIMNALPALGDASTANRLKDLFLWNVLAAPGQEDPIYFLPTVNSTTYPAVRFANKCLPFEDVDARFIDVLALASASGRREIAEEGARGLDPYWHASNLRLTTASDDRKLQLPKLDALVERFFKAGAAHTNSYDNPTVLAAAVTFCRNVLYCEALRETELAPEESTDWKQTIDALASNDQDARQRIRSYLRNLGVDVLLPLMRAALDGASKAAGECLDLSLELLSLAPTDLLLRVKDAGLEAAARVAGNAGLQLRGARIFGILASLDEDAGDLAKAELNEAKHWKTAVGEDLVKIQGHLLRACFYLTRRSLRLKLRTSDDTLRDAVQIVVEIVKTSSDRSVKDTAYRSLRQLFLCTPTEEGSNDEEMLSQLIADSKKESETAVSAAGPVLGTLHARGADSSRFASFLDRLLGLHEVKRAEFHFTLGESLAVACAGFRSLSTLTELDVDTDVSGLDVNEQLLIKVLDRVLGECNTTKPSLKKAAAIWLLCIIQYCGELPAVKARLRECQAAFARLLNDRDEIVQETGSRGLSLVYERGDKQLRDDLVRDLVQSFTGSNAKMSGTVNEDTQLFEPGALPTENGQSVTTYKDIVRLATEMGDPSLVYRFMNLASNNAIWSSRAAFGRFGLGRVLADSTYLTENKKFYPKLFRYRFDPNPNVQRSMNEIWRALVKDPNAVINENFDLIMEDLLQSVVSGKEWRAREASCAAISDLVQGRDVDVFEKYLDDIWKVAFKVLDDVKETVRLAAMKLCRTLTSMLIRNLEIGEGNSKRSGTMLNHAMPFLLQQMDSGAGKEVQQYAIVTLLEVVKKCPPKSLRPFAPTVLETLVLSLSSLEHESINYLHLNADKYGLTAEKLDKMRVSSINASPVTEAIEDCLESVTMTVEANDDPNAMQGVVSSSHSQGRHATMDDAMQRLANAYRAAIGLPSKIGLSRVMTTLVVRHPTAFRPYADKFVQLTRKHILDRNATISVAFSTSLGYLMRLASDKEVQATNKFAQKLYFESQELSHRSVAGEIIQAISKAANDVFMNFAPTFLPFAFIGRRDTDEEVRERFDVPWKENIGGSRSINLYLTEIVGLISAHIGSPLWPIKQACSLAVAELVGSIEAQGKYSDTEASLIWGVMQAALEGKTWDGKEEIVKVYPKFVREAQPLWSNGQTTQQMKKIAIREAKRTNIGYRPHAIEALGEFAVARKDLDLSHELLPFLAELMDELTDQDAMEVDETNGKPLKNREQTVIEATVGAVVSCMFRILSTHAHPESLDPAMKIVQKAQAIRSSTLDITLCDSAKFFVVNGPAKGVDGDGGSGRGEDLDDKITSASSLATASAPRPSAREGSELDGRRAFEPFQPLVMAVLACPPEPWREPERARKSRAELALALAQQGMPDPAALAAILDPWLVEERSRPLREEIGRARQACQRDQ</sequence>
<dbReference type="SUPFAM" id="SSF48371">
    <property type="entry name" value="ARM repeat"/>
    <property type="match status" value="3"/>
</dbReference>
<proteinExistence type="predicted"/>
<keyword evidence="8" id="KW-1185">Reference proteome</keyword>
<dbReference type="InterPro" id="IPR016024">
    <property type="entry name" value="ARM-type_fold"/>
</dbReference>
<evidence type="ECO:0000256" key="3">
    <source>
        <dbReference type="ARBA" id="ARBA00022737"/>
    </source>
</evidence>
<dbReference type="GO" id="GO:0036503">
    <property type="term" value="P:ERAD pathway"/>
    <property type="evidence" value="ECO:0007669"/>
    <property type="project" value="TreeGrafter"/>
</dbReference>
<dbReference type="GO" id="GO:0060090">
    <property type="term" value="F:molecular adaptor activity"/>
    <property type="evidence" value="ECO:0007669"/>
    <property type="project" value="InterPro"/>
</dbReference>
<evidence type="ECO:0000259" key="6">
    <source>
        <dbReference type="Pfam" id="PF24492"/>
    </source>
</evidence>
<keyword evidence="4" id="KW-0647">Proteasome</keyword>
<dbReference type="InterPro" id="IPR011989">
    <property type="entry name" value="ARM-like"/>
</dbReference>
<dbReference type="Pfam" id="PF23731">
    <property type="entry name" value="ARM_ECM29_C"/>
    <property type="match status" value="1"/>
</dbReference>
<gene>
    <name evidence="7" type="ORF">PV07_05877</name>
</gene>
<accession>A0A0D2CG69</accession>
<evidence type="ECO:0000256" key="4">
    <source>
        <dbReference type="ARBA" id="ARBA00022942"/>
    </source>
</evidence>
<dbReference type="HOGENOM" id="CLU_000880_1_0_1"/>
<evidence type="ECO:0000313" key="7">
    <source>
        <dbReference type="EMBL" id="KIW30103.1"/>
    </source>
</evidence>
<feature type="domain" description="Proteasome adapter and scaffold protein ECM29 HEAT-repeat" evidence="6">
    <location>
        <begin position="1251"/>
        <end position="1436"/>
    </location>
</feature>
<dbReference type="GeneID" id="27345071"/>
<reference evidence="7 8" key="1">
    <citation type="submission" date="2015-01" db="EMBL/GenBank/DDBJ databases">
        <title>The Genome Sequence of Cladophialophora immunda CBS83496.</title>
        <authorList>
            <consortium name="The Broad Institute Genomics Platform"/>
            <person name="Cuomo C."/>
            <person name="de Hoog S."/>
            <person name="Gorbushina A."/>
            <person name="Stielow B."/>
            <person name="Teixiera M."/>
            <person name="Abouelleil A."/>
            <person name="Chapman S.B."/>
            <person name="Priest M."/>
            <person name="Young S.K."/>
            <person name="Wortman J."/>
            <person name="Nusbaum C."/>
            <person name="Birren B."/>
        </authorList>
    </citation>
    <scope>NUCLEOTIDE SEQUENCE [LARGE SCALE GENOMIC DNA]</scope>
    <source>
        <strain evidence="7 8">CBS 83496</strain>
    </source>
</reference>
<dbReference type="Gene3D" id="1.25.10.10">
    <property type="entry name" value="Leucine-rich Repeat Variant"/>
    <property type="match status" value="2"/>
</dbReference>
<dbReference type="RefSeq" id="XP_016250319.1">
    <property type="nucleotide sequence ID" value="XM_016392800.1"/>
</dbReference>
<dbReference type="VEuPathDB" id="FungiDB:PV07_05877"/>
<dbReference type="EMBL" id="KN847042">
    <property type="protein sequence ID" value="KIW30103.1"/>
    <property type="molecule type" value="Genomic_DNA"/>
</dbReference>
<evidence type="ECO:0000256" key="2">
    <source>
        <dbReference type="ARBA" id="ARBA00022490"/>
    </source>
</evidence>
<feature type="domain" description="Proteasome component Ecm29 N-terminal" evidence="5">
    <location>
        <begin position="17"/>
        <end position="509"/>
    </location>
</feature>
<dbReference type="Proteomes" id="UP000054466">
    <property type="component" value="Unassembled WGS sequence"/>
</dbReference>
<name>A0A0D2CG69_9EURO</name>
<dbReference type="Pfam" id="PF24492">
    <property type="entry name" value="HEAT_ECM29"/>
    <property type="match status" value="1"/>
</dbReference>
<dbReference type="InterPro" id="IPR024372">
    <property type="entry name" value="Ecm29_N"/>
</dbReference>
<evidence type="ECO:0008006" key="9">
    <source>
        <dbReference type="Google" id="ProtNLM"/>
    </source>
</evidence>
<evidence type="ECO:0000256" key="1">
    <source>
        <dbReference type="ARBA" id="ARBA00004496"/>
    </source>
</evidence>
<dbReference type="Pfam" id="PF13001">
    <property type="entry name" value="ECM29_N"/>
    <property type="match status" value="1"/>
</dbReference>
<evidence type="ECO:0000259" key="5">
    <source>
        <dbReference type="Pfam" id="PF13001"/>
    </source>
</evidence>
<dbReference type="STRING" id="569365.A0A0D2CG69"/>
<dbReference type="GO" id="GO:0005634">
    <property type="term" value="C:nucleus"/>
    <property type="evidence" value="ECO:0007669"/>
    <property type="project" value="TreeGrafter"/>
</dbReference>
<keyword evidence="2" id="KW-0963">Cytoplasm</keyword>
<dbReference type="InterPro" id="IPR055443">
    <property type="entry name" value="HEAT_ECM29"/>
</dbReference>
<keyword evidence="3" id="KW-0677">Repeat</keyword>